<name>A0A9X3NPL5_9ACTN</name>
<dbReference type="NCBIfam" id="NF004834">
    <property type="entry name" value="PRK06185.1-3"/>
    <property type="match status" value="1"/>
</dbReference>
<comment type="caution">
    <text evidence="3">The sequence shown here is derived from an EMBL/GenBank/DDBJ whole genome shotgun (WGS) entry which is preliminary data.</text>
</comment>
<dbReference type="Gene3D" id="3.50.50.60">
    <property type="entry name" value="FAD/NAD(P)-binding domain"/>
    <property type="match status" value="2"/>
</dbReference>
<dbReference type="PRINTS" id="PR00420">
    <property type="entry name" value="RNGMNOXGNASE"/>
</dbReference>
<dbReference type="AlphaFoldDB" id="A0A9X3NPL5"/>
<evidence type="ECO:0000313" key="4">
    <source>
        <dbReference type="Proteomes" id="UP001140076"/>
    </source>
</evidence>
<feature type="domain" description="FAD-binding" evidence="2">
    <location>
        <begin position="5"/>
        <end position="345"/>
    </location>
</feature>
<protein>
    <submittedName>
        <fullName evidence="3">FAD-dependent oxidoreductase</fullName>
    </submittedName>
</protein>
<dbReference type="InterPro" id="IPR036188">
    <property type="entry name" value="FAD/NAD-bd_sf"/>
</dbReference>
<dbReference type="PANTHER" id="PTHR43476:SF5">
    <property type="entry name" value="FAD-DEPENDENT MONOOXYGENASE"/>
    <property type="match status" value="1"/>
</dbReference>
<organism evidence="3 4">
    <name type="scientific">Streptomonospora mangrovi</name>
    <dbReference type="NCBI Taxonomy" id="2883123"/>
    <lineage>
        <taxon>Bacteria</taxon>
        <taxon>Bacillati</taxon>
        <taxon>Actinomycetota</taxon>
        <taxon>Actinomycetes</taxon>
        <taxon>Streptosporangiales</taxon>
        <taxon>Nocardiopsidaceae</taxon>
        <taxon>Streptomonospora</taxon>
    </lineage>
</organism>
<keyword evidence="4" id="KW-1185">Reference proteome</keyword>
<dbReference type="EMBL" id="JAJAQC010000063">
    <property type="protein sequence ID" value="MDA0567562.1"/>
    <property type="molecule type" value="Genomic_DNA"/>
</dbReference>
<dbReference type="SUPFAM" id="SSF51905">
    <property type="entry name" value="FAD/NAD(P)-binding domain"/>
    <property type="match status" value="1"/>
</dbReference>
<gene>
    <name evidence="3" type="ORF">LG943_25045</name>
</gene>
<sequence length="414" mass="45007">MTVERTAVLVCGGGPAGMMLGLLLARAGLEVTVLEKHGDFLRDFRGDTVHPATVRLMDELGLGAEFRALPQSRLGNLALPAPDGSTVTLGDFEALAAPYNYIAMVPQWDLLSLLAAAAGRESGFSLRMNTEATELVRDGDKVVGVRYRTAEGRTGEIRAGLTVGCDGRHSTLRREAGLVPTEFRVPFDVWWFRLPRSAEEAAAPASVTPVAKGAEALISLARDDYYQVAYFTAKGADARLRAEGIERFRERIAALRPDFADRVSGLASMDEVFMLDVKLNRLKRWYLDGLLLIGDAAHAMSPAGGVGINLAVQDAVAAAAILADPLRRGAVTLADLADVQRRRYLPTVVVQAGQRLLQRVMFEKQFAGKRSGPPKALLFLVRAFPRLRRVPARFVGFGPRPEHAPDFARTQPHS</sequence>
<dbReference type="PANTHER" id="PTHR43476">
    <property type="entry name" value="3-(3-HYDROXY-PHENYL)PROPIONATE/3-HYDROXYCINNAMIC ACID HYDROXYLASE"/>
    <property type="match status" value="1"/>
</dbReference>
<dbReference type="InterPro" id="IPR002938">
    <property type="entry name" value="FAD-bd"/>
</dbReference>
<evidence type="ECO:0000313" key="3">
    <source>
        <dbReference type="EMBL" id="MDA0567562.1"/>
    </source>
</evidence>
<accession>A0A9X3NPL5</accession>
<proteinExistence type="predicted"/>
<dbReference type="GO" id="GO:0016491">
    <property type="term" value="F:oxidoreductase activity"/>
    <property type="evidence" value="ECO:0007669"/>
    <property type="project" value="UniProtKB-KW"/>
</dbReference>
<evidence type="ECO:0000256" key="1">
    <source>
        <dbReference type="ARBA" id="ARBA00023002"/>
    </source>
</evidence>
<dbReference type="Proteomes" id="UP001140076">
    <property type="component" value="Unassembled WGS sequence"/>
</dbReference>
<keyword evidence="1" id="KW-0560">Oxidoreductase</keyword>
<dbReference type="InterPro" id="IPR050631">
    <property type="entry name" value="PheA/TfdB_FAD_monoxygenase"/>
</dbReference>
<dbReference type="GO" id="GO:0071949">
    <property type="term" value="F:FAD binding"/>
    <property type="evidence" value="ECO:0007669"/>
    <property type="project" value="InterPro"/>
</dbReference>
<reference evidence="3" key="1">
    <citation type="submission" date="2021-10" db="EMBL/GenBank/DDBJ databases">
        <title>Streptomonospora sp. nov., isolated from mangrove soil.</title>
        <authorList>
            <person name="Chen X."/>
            <person name="Ge X."/>
            <person name="Liu W."/>
        </authorList>
    </citation>
    <scope>NUCLEOTIDE SEQUENCE</scope>
    <source>
        <strain evidence="3">S1-112</strain>
    </source>
</reference>
<evidence type="ECO:0000259" key="2">
    <source>
        <dbReference type="Pfam" id="PF01494"/>
    </source>
</evidence>
<dbReference type="Pfam" id="PF01494">
    <property type="entry name" value="FAD_binding_3"/>
    <property type="match status" value="1"/>
</dbReference>
<dbReference type="RefSeq" id="WP_270074807.1">
    <property type="nucleotide sequence ID" value="NZ_JAJAQC010000063.1"/>
</dbReference>
<dbReference type="NCBIfam" id="NF004833">
    <property type="entry name" value="PRK06185.1-1"/>
    <property type="match status" value="1"/>
</dbReference>